<dbReference type="GeneID" id="20207501"/>
<name>T1FFA2_HELRO</name>
<proteinExistence type="predicted"/>
<dbReference type="KEGG" id="hro:HELRODRAFT_179953"/>
<evidence type="ECO:0000256" key="4">
    <source>
        <dbReference type="SAM" id="Coils"/>
    </source>
</evidence>
<accession>T1FFA2</accession>
<dbReference type="AlphaFoldDB" id="T1FFA2"/>
<evidence type="ECO:0000313" key="5">
    <source>
        <dbReference type="EMBL" id="ESN94857.1"/>
    </source>
</evidence>
<dbReference type="PROSITE" id="PS01359">
    <property type="entry name" value="ZF_PHD_1"/>
    <property type="match status" value="1"/>
</dbReference>
<dbReference type="GO" id="GO:0008270">
    <property type="term" value="F:zinc ion binding"/>
    <property type="evidence" value="ECO:0007669"/>
    <property type="project" value="UniProtKB-KW"/>
</dbReference>
<dbReference type="OMA" id="GRWRIVT"/>
<dbReference type="Gene3D" id="3.30.70.1820">
    <property type="entry name" value="L1 transposable element, RRM domain"/>
    <property type="match status" value="1"/>
</dbReference>
<dbReference type="Proteomes" id="UP000015101">
    <property type="component" value="Unassembled WGS sequence"/>
</dbReference>
<evidence type="ECO:0000256" key="2">
    <source>
        <dbReference type="ARBA" id="ARBA00022771"/>
    </source>
</evidence>
<evidence type="ECO:0000313" key="7">
    <source>
        <dbReference type="Proteomes" id="UP000015101"/>
    </source>
</evidence>
<gene>
    <name evidence="6" type="primary">20207501</name>
    <name evidence="5" type="ORF">HELRODRAFT_179953</name>
</gene>
<organism evidence="6 7">
    <name type="scientific">Helobdella robusta</name>
    <name type="common">Californian leech</name>
    <dbReference type="NCBI Taxonomy" id="6412"/>
    <lineage>
        <taxon>Eukaryota</taxon>
        <taxon>Metazoa</taxon>
        <taxon>Spiralia</taxon>
        <taxon>Lophotrochozoa</taxon>
        <taxon>Annelida</taxon>
        <taxon>Clitellata</taxon>
        <taxon>Hirudinea</taxon>
        <taxon>Rhynchobdellida</taxon>
        <taxon>Glossiphoniidae</taxon>
        <taxon>Helobdella</taxon>
    </lineage>
</organism>
<dbReference type="InterPro" id="IPR019786">
    <property type="entry name" value="Zinc_finger_PHD-type_CS"/>
</dbReference>
<dbReference type="InParanoid" id="T1FFA2"/>
<dbReference type="Gene3D" id="3.30.40.10">
    <property type="entry name" value="Zinc/RING finger domain, C3HC4 (zinc finger)"/>
    <property type="match status" value="1"/>
</dbReference>
<dbReference type="OrthoDB" id="10067362at2759"/>
<evidence type="ECO:0000256" key="1">
    <source>
        <dbReference type="ARBA" id="ARBA00022723"/>
    </source>
</evidence>
<reference evidence="5 7" key="2">
    <citation type="journal article" date="2013" name="Nature">
        <title>Insights into bilaterian evolution from three spiralian genomes.</title>
        <authorList>
            <person name="Simakov O."/>
            <person name="Marletaz F."/>
            <person name="Cho S.J."/>
            <person name="Edsinger-Gonzales E."/>
            <person name="Havlak P."/>
            <person name="Hellsten U."/>
            <person name="Kuo D.H."/>
            <person name="Larsson T."/>
            <person name="Lv J."/>
            <person name="Arendt D."/>
            <person name="Savage R."/>
            <person name="Osoegawa K."/>
            <person name="de Jong P."/>
            <person name="Grimwood J."/>
            <person name="Chapman J.A."/>
            <person name="Shapiro H."/>
            <person name="Aerts A."/>
            <person name="Otillar R.P."/>
            <person name="Terry A.Y."/>
            <person name="Boore J.L."/>
            <person name="Grigoriev I.V."/>
            <person name="Lindberg D.R."/>
            <person name="Seaver E.C."/>
            <person name="Weisblat D.A."/>
            <person name="Putnam N.H."/>
            <person name="Rokhsar D.S."/>
        </authorList>
    </citation>
    <scope>NUCLEOTIDE SEQUENCE</scope>
</reference>
<protein>
    <recommendedName>
        <fullName evidence="8">PHD-type domain-containing protein</fullName>
    </recommendedName>
</protein>
<sequence length="335" mass="38632">MSAAKGEKCTCRKCLKELKVNKKRVCCYRCNSIFHLECTLLTEPICEIVEAYNNLKWFCDDCVESSTELKGFEFKKMFNDLEAGSAQILSKLDKFNDELQQEMNNIKASLMLNERTLFRLDNSESSVRNEITNLKNEMGNTFADIVKREVKTNVNVVNNEMGTTFADIVRREVKDRVDVINDGVKAVHKTLNDATILKERELNLVFFRLDEGNSDRSNIKKILKHLLDEISEKDIVKVMRLGKKKDGAVRPILVKFDNLNVKNNIMRNVSRMRSLSEEFKHIGLSHDLTIDQRKEHRALVDKAKVDEAADKSGFLYRVVGPVGRWRIVTFHPEIK</sequence>
<dbReference type="InterPro" id="IPR013083">
    <property type="entry name" value="Znf_RING/FYVE/PHD"/>
</dbReference>
<dbReference type="EnsemblMetazoa" id="HelroT179953">
    <property type="protein sequence ID" value="HelroP179953"/>
    <property type="gene ID" value="HelroG179953"/>
</dbReference>
<evidence type="ECO:0000313" key="6">
    <source>
        <dbReference type="EnsemblMetazoa" id="HelroP179953"/>
    </source>
</evidence>
<keyword evidence="1" id="KW-0479">Metal-binding</keyword>
<evidence type="ECO:0000256" key="3">
    <source>
        <dbReference type="ARBA" id="ARBA00022833"/>
    </source>
</evidence>
<evidence type="ECO:0008006" key="8">
    <source>
        <dbReference type="Google" id="ProtNLM"/>
    </source>
</evidence>
<keyword evidence="7" id="KW-1185">Reference proteome</keyword>
<dbReference type="HOGENOM" id="CLU_000680_29_0_1"/>
<dbReference type="PANTHER" id="PTHR37445">
    <property type="entry name" value="PROTEIN CBG24663"/>
    <property type="match status" value="1"/>
</dbReference>
<dbReference type="RefSeq" id="XP_009026991.1">
    <property type="nucleotide sequence ID" value="XM_009028743.1"/>
</dbReference>
<dbReference type="InterPro" id="IPR011011">
    <property type="entry name" value="Znf_FYVE_PHD"/>
</dbReference>
<reference evidence="7" key="1">
    <citation type="submission" date="2012-12" db="EMBL/GenBank/DDBJ databases">
        <authorList>
            <person name="Hellsten U."/>
            <person name="Grimwood J."/>
            <person name="Chapman J.A."/>
            <person name="Shapiro H."/>
            <person name="Aerts A."/>
            <person name="Otillar R.P."/>
            <person name="Terry A.Y."/>
            <person name="Boore J.L."/>
            <person name="Simakov O."/>
            <person name="Marletaz F."/>
            <person name="Cho S.-J."/>
            <person name="Edsinger-Gonzales E."/>
            <person name="Havlak P."/>
            <person name="Kuo D.-H."/>
            <person name="Larsson T."/>
            <person name="Lv J."/>
            <person name="Arendt D."/>
            <person name="Savage R."/>
            <person name="Osoegawa K."/>
            <person name="de Jong P."/>
            <person name="Lindberg D.R."/>
            <person name="Seaver E.C."/>
            <person name="Weisblat D.A."/>
            <person name="Putnam N.H."/>
            <person name="Grigoriev I.V."/>
            <person name="Rokhsar D.S."/>
        </authorList>
    </citation>
    <scope>NUCLEOTIDE SEQUENCE</scope>
</reference>
<keyword evidence="4" id="KW-0175">Coiled coil</keyword>
<dbReference type="EMBL" id="KB097558">
    <property type="protein sequence ID" value="ESN94857.1"/>
    <property type="molecule type" value="Genomic_DNA"/>
</dbReference>
<feature type="coiled-coil region" evidence="4">
    <location>
        <begin position="89"/>
        <end position="116"/>
    </location>
</feature>
<dbReference type="EMBL" id="AMQM01007056">
    <property type="status" value="NOT_ANNOTATED_CDS"/>
    <property type="molecule type" value="Genomic_DNA"/>
</dbReference>
<dbReference type="PANTHER" id="PTHR37445:SF3">
    <property type="entry name" value="ZINC FINGER PHD-TYPE DOMAIN-CONTAINING PROTEIN"/>
    <property type="match status" value="1"/>
</dbReference>
<reference evidence="6" key="3">
    <citation type="submission" date="2015-06" db="UniProtKB">
        <authorList>
            <consortium name="EnsemblMetazoa"/>
        </authorList>
    </citation>
    <scope>IDENTIFICATION</scope>
</reference>
<dbReference type="SUPFAM" id="SSF57903">
    <property type="entry name" value="FYVE/PHD zinc finger"/>
    <property type="match status" value="1"/>
</dbReference>
<keyword evidence="3" id="KW-0862">Zinc</keyword>
<dbReference type="CTD" id="20207501"/>
<keyword evidence="2" id="KW-0863">Zinc-finger</keyword>